<accession>A0A1R0H1Z2</accession>
<dbReference type="EMBL" id="LSSL01001046">
    <property type="protein sequence ID" value="OLY83155.1"/>
    <property type="molecule type" value="Genomic_DNA"/>
</dbReference>
<dbReference type="PANTHER" id="PTHR11567:SF110">
    <property type="entry name" value="2-PHOSPHOXYLOSE PHOSPHATASE 1"/>
    <property type="match status" value="1"/>
</dbReference>
<dbReference type="InterPro" id="IPR050645">
    <property type="entry name" value="Histidine_acid_phosphatase"/>
</dbReference>
<name>A0A1R0H1Z2_9FUNG</name>
<dbReference type="Pfam" id="PF00328">
    <property type="entry name" value="His_Phos_2"/>
    <property type="match status" value="1"/>
</dbReference>
<organism evidence="3 4">
    <name type="scientific">Smittium mucronatum</name>
    <dbReference type="NCBI Taxonomy" id="133383"/>
    <lineage>
        <taxon>Eukaryota</taxon>
        <taxon>Fungi</taxon>
        <taxon>Fungi incertae sedis</taxon>
        <taxon>Zoopagomycota</taxon>
        <taxon>Kickxellomycotina</taxon>
        <taxon>Harpellomycetes</taxon>
        <taxon>Harpellales</taxon>
        <taxon>Legeriomycetaceae</taxon>
        <taxon>Smittium</taxon>
    </lineage>
</organism>
<evidence type="ECO:0000313" key="4">
    <source>
        <dbReference type="Proteomes" id="UP000187455"/>
    </source>
</evidence>
<evidence type="ECO:0000256" key="1">
    <source>
        <dbReference type="ARBA" id="ARBA00005375"/>
    </source>
</evidence>
<proteinExistence type="inferred from homology"/>
<dbReference type="GO" id="GO:0016791">
    <property type="term" value="F:phosphatase activity"/>
    <property type="evidence" value="ECO:0007669"/>
    <property type="project" value="TreeGrafter"/>
</dbReference>
<dbReference type="InterPro" id="IPR033379">
    <property type="entry name" value="Acid_Pase_AS"/>
</dbReference>
<evidence type="ECO:0000313" key="3">
    <source>
        <dbReference type="EMBL" id="OLY83155.1"/>
    </source>
</evidence>
<comment type="caution">
    <text evidence="3">The sequence shown here is derived from an EMBL/GenBank/DDBJ whole genome shotgun (WGS) entry which is preliminary data.</text>
</comment>
<dbReference type="Proteomes" id="UP000187455">
    <property type="component" value="Unassembled WGS sequence"/>
</dbReference>
<dbReference type="PANTHER" id="PTHR11567">
    <property type="entry name" value="ACID PHOSPHATASE-RELATED"/>
    <property type="match status" value="1"/>
</dbReference>
<dbReference type="AlphaFoldDB" id="A0A1R0H1Z2"/>
<keyword evidence="4" id="KW-1185">Reference proteome</keyword>
<dbReference type="Gene3D" id="3.40.50.1240">
    <property type="entry name" value="Phosphoglycerate mutase-like"/>
    <property type="match status" value="1"/>
</dbReference>
<dbReference type="STRING" id="133383.A0A1R0H1Z2"/>
<dbReference type="InterPro" id="IPR000560">
    <property type="entry name" value="His_Pase_clade-2"/>
</dbReference>
<dbReference type="SUPFAM" id="SSF53254">
    <property type="entry name" value="Phosphoglycerate mutase-like"/>
    <property type="match status" value="1"/>
</dbReference>
<dbReference type="InterPro" id="IPR029033">
    <property type="entry name" value="His_PPase_superfam"/>
</dbReference>
<evidence type="ECO:0000256" key="2">
    <source>
        <dbReference type="ARBA" id="ARBA00022801"/>
    </source>
</evidence>
<dbReference type="PROSITE" id="PS00778">
    <property type="entry name" value="HIS_ACID_PHOSPHAT_2"/>
    <property type="match status" value="1"/>
</dbReference>
<keyword evidence="2" id="KW-0378">Hydrolase</keyword>
<gene>
    <name evidence="3" type="ORF">AYI68_g2714</name>
</gene>
<protein>
    <submittedName>
        <fullName evidence="3">Putative acid phosphatase</fullName>
    </submittedName>
</protein>
<sequence>MTDPIPLNGISVFPQLSNEFIKKNYPSERVPISRRFENISPVTWDFCKNANVLHSEFRKSLARASSVYHLSTDSPLDVNSDANEKKEYWKTYREERVFPSHLPAGQRVGAGGSVSTNKAGVNDKYYDNANPSTCGWGQLSDVGWITMLKTGQYLRNLYVDKLSFLPQNPQDIKDDELLFRTTDYSRAFESLHQVISGLYPIKKIDDLATKKKFNVLIRTIHNETLFLNYRCKNLKNQILKMHEKSLGIFKDEQKSVEKMLYDSPNIGAEAHDILNTPNVPIQFHSVYDTLVALEAHNISVPPEISAEGVERVGLLAAKQWSFSGVFNQQLGRLQFSPIGLDLVNNIVTKIDPNLHYKIFSDNDLLPVQKTPSFAIYSGHDTTIVPILGALGYYRQDGTNDPLKFLAVWPQFGSMVSIELFKGPVLKEKNKNSEGTKKWPSTVPSDFNPDGYYVRSSFNGKPIAVPKCSESGNHDPDMGPTMCTLDAFLQQLGPLVETTQEWKTECRA</sequence>
<dbReference type="OrthoDB" id="10257284at2759"/>
<comment type="similarity">
    <text evidence="1">Belongs to the histidine acid phosphatase family.</text>
</comment>
<reference evidence="3 4" key="1">
    <citation type="journal article" date="2016" name="Mol. Biol. Evol.">
        <title>Genome-Wide Survey of Gut Fungi (Harpellales) Reveals the First Horizontally Transferred Ubiquitin Gene from a Mosquito Host.</title>
        <authorList>
            <person name="Wang Y."/>
            <person name="White M.M."/>
            <person name="Kvist S."/>
            <person name="Moncalvo J.M."/>
        </authorList>
    </citation>
    <scope>NUCLEOTIDE SEQUENCE [LARGE SCALE GENOMIC DNA]</scope>
    <source>
        <strain evidence="3 4">ALG-7-W6</strain>
    </source>
</reference>